<sequence>MDAQRVGVMVPTYNRPELLRSCVLQLAAQSRPPDVICVHQNGHPESYVWSVNDLRIAPRIVWIHTAQRIPQHHWYATPLRYLLDDGCTHFFWADHDDLYLREHVAAGLQELANYDFSISRYCGVLFTKGGDYRYQQDVEFASHAPGGMSSTMCFNRAFALQLLQDLLEDTTHGYSDNVVAQVTMPRFRCYVSQRRTAVYHSHEGSISSAIWLDQVFK</sequence>
<dbReference type="InterPro" id="IPR029044">
    <property type="entry name" value="Nucleotide-diphossugar_trans"/>
</dbReference>
<dbReference type="SUPFAM" id="SSF53448">
    <property type="entry name" value="Nucleotide-diphospho-sugar transferases"/>
    <property type="match status" value="1"/>
</dbReference>
<evidence type="ECO:0000313" key="1">
    <source>
        <dbReference type="EMBL" id="TWO69699.1"/>
    </source>
</evidence>
<keyword evidence="2" id="KW-1185">Reference proteome</keyword>
<evidence type="ECO:0008006" key="3">
    <source>
        <dbReference type="Google" id="ProtNLM"/>
    </source>
</evidence>
<dbReference type="OrthoDB" id="8897752at2"/>
<dbReference type="EMBL" id="VOBQ01000014">
    <property type="protein sequence ID" value="TWO69699.1"/>
    <property type="molecule type" value="Genomic_DNA"/>
</dbReference>
<gene>
    <name evidence="1" type="ORF">FN976_17900</name>
</gene>
<evidence type="ECO:0000313" key="2">
    <source>
        <dbReference type="Proteomes" id="UP000318199"/>
    </source>
</evidence>
<protein>
    <recommendedName>
        <fullName evidence="3">Glycosyltransferase family 2 protein</fullName>
    </recommendedName>
</protein>
<name>A0A562ZMA2_9BURK</name>
<proteinExistence type="predicted"/>
<comment type="caution">
    <text evidence="1">The sequence shown here is derived from an EMBL/GenBank/DDBJ whole genome shotgun (WGS) entry which is preliminary data.</text>
</comment>
<organism evidence="1 2">
    <name type="scientific">Caenimonas sedimenti</name>
    <dbReference type="NCBI Taxonomy" id="2596921"/>
    <lineage>
        <taxon>Bacteria</taxon>
        <taxon>Pseudomonadati</taxon>
        <taxon>Pseudomonadota</taxon>
        <taxon>Betaproteobacteria</taxon>
        <taxon>Burkholderiales</taxon>
        <taxon>Comamonadaceae</taxon>
        <taxon>Caenimonas</taxon>
    </lineage>
</organism>
<dbReference type="Gene3D" id="3.90.550.10">
    <property type="entry name" value="Spore Coat Polysaccharide Biosynthesis Protein SpsA, Chain A"/>
    <property type="match status" value="1"/>
</dbReference>
<reference evidence="1 2" key="1">
    <citation type="submission" date="2019-07" db="EMBL/GenBank/DDBJ databases">
        <title>Caenimonas sedimenti sp. nov., isolated from activated sludge.</title>
        <authorList>
            <person name="Xu J."/>
        </authorList>
    </citation>
    <scope>NUCLEOTIDE SEQUENCE [LARGE SCALE GENOMIC DNA]</scope>
    <source>
        <strain evidence="1 2">HX-9-20</strain>
    </source>
</reference>
<dbReference type="AlphaFoldDB" id="A0A562ZMA2"/>
<accession>A0A562ZMA2</accession>
<dbReference type="RefSeq" id="WP_145894415.1">
    <property type="nucleotide sequence ID" value="NZ_VOBQ01000014.1"/>
</dbReference>
<dbReference type="Proteomes" id="UP000318199">
    <property type="component" value="Unassembled WGS sequence"/>
</dbReference>